<accession>A0A061R6C2</accession>
<sequence>KVVSDGGEAVPEGWATTGLKSHFEFQLHNSRVLYGRCHSTNCGRERLVLKKGEVVHTGFPTRYEVA</sequence>
<dbReference type="EMBL" id="GBEZ01018954">
    <property type="protein sequence ID" value="JAC67538.1"/>
    <property type="molecule type" value="Transcribed_RNA"/>
</dbReference>
<feature type="non-terminal residue" evidence="1">
    <location>
        <position position="1"/>
    </location>
</feature>
<dbReference type="AlphaFoldDB" id="A0A061R6C2"/>
<proteinExistence type="predicted"/>
<name>A0A061R6C2_9CHLO</name>
<gene>
    <name evidence="1" type="ORF">TSPGSL018_10893</name>
</gene>
<organism evidence="1">
    <name type="scientific">Tetraselmis sp. GSL018</name>
    <dbReference type="NCBI Taxonomy" id="582737"/>
    <lineage>
        <taxon>Eukaryota</taxon>
        <taxon>Viridiplantae</taxon>
        <taxon>Chlorophyta</taxon>
        <taxon>core chlorophytes</taxon>
        <taxon>Chlorodendrophyceae</taxon>
        <taxon>Chlorodendrales</taxon>
        <taxon>Chlorodendraceae</taxon>
        <taxon>Tetraselmis</taxon>
    </lineage>
</organism>
<evidence type="ECO:0000313" key="1">
    <source>
        <dbReference type="EMBL" id="JAC67538.1"/>
    </source>
</evidence>
<reference evidence="1" key="1">
    <citation type="submission" date="2014-05" db="EMBL/GenBank/DDBJ databases">
        <title>The transcriptome of the halophilic microalga Tetraselmis sp. GSL018 isolated from the Great Salt Lake, Utah.</title>
        <authorList>
            <person name="Jinkerson R.E."/>
            <person name="D'Adamo S."/>
            <person name="Posewitz M.C."/>
        </authorList>
    </citation>
    <scope>NUCLEOTIDE SEQUENCE</scope>
    <source>
        <strain evidence="1">GSL018</strain>
    </source>
</reference>
<protein>
    <submittedName>
        <fullName evidence="1">Uncharacterized protein</fullName>
    </submittedName>
</protein>